<reference evidence="1" key="1">
    <citation type="journal article" date="2023" name="J. Hazard. Mater.">
        <title>Anaerobic biodegradation of pyrene and benzo[a]pyrene by a new sulfate-reducing Desulforamulus aquiferis strain DSA.</title>
        <authorList>
            <person name="Zhang Z."/>
            <person name="Sun J."/>
            <person name="Gong X."/>
            <person name="Wang C."/>
            <person name="Wang H."/>
        </authorList>
    </citation>
    <scope>NUCLEOTIDE SEQUENCE</scope>
    <source>
        <strain evidence="1">DSA</strain>
    </source>
</reference>
<gene>
    <name evidence="1" type="ORF">P6N53_14330</name>
</gene>
<evidence type="ECO:0000313" key="2">
    <source>
        <dbReference type="Proteomes" id="UP001172911"/>
    </source>
</evidence>
<dbReference type="Gene3D" id="3.40.50.450">
    <property type="match status" value="1"/>
</dbReference>
<comment type="caution">
    <text evidence="1">The sequence shown here is derived from an EMBL/GenBank/DDBJ whole genome shotgun (WGS) entry which is preliminary data.</text>
</comment>
<dbReference type="SUPFAM" id="SSF102405">
    <property type="entry name" value="MCP/YpsA-like"/>
    <property type="match status" value="1"/>
</dbReference>
<dbReference type="AlphaFoldDB" id="A0AAW7ZG53"/>
<dbReference type="EMBL" id="JARPTC010000021">
    <property type="protein sequence ID" value="MDO7788401.1"/>
    <property type="molecule type" value="Genomic_DNA"/>
</dbReference>
<dbReference type="InterPro" id="IPR010697">
    <property type="entry name" value="YspA"/>
</dbReference>
<accession>A0AAW7ZG53</accession>
<organism evidence="1 2">
    <name type="scientific">Desulforamulus aquiferis</name>
    <dbReference type="NCBI Taxonomy" id="1397668"/>
    <lineage>
        <taxon>Bacteria</taxon>
        <taxon>Bacillati</taxon>
        <taxon>Bacillota</taxon>
        <taxon>Clostridia</taxon>
        <taxon>Eubacteriales</taxon>
        <taxon>Peptococcaceae</taxon>
        <taxon>Desulforamulus</taxon>
    </lineage>
</organism>
<proteinExistence type="predicted"/>
<sequence>MNKLNTCCFTGHRKLPKEKIEHIIKRLNHEIDNLISKGVTNFISGGSFGFEQVAASLIIAKKEMGRGVRLIFAKQDKLWSAEQRELYNNLLAEADEIIYVLEEYHNGCMKKRNRYIVDCSAYCICALLHTLSGTDRTVRYARRKGLHVINVAD</sequence>
<dbReference type="PANTHER" id="PTHR38440:SF1">
    <property type="entry name" value="UPF0398 PROTEIN SPR0331"/>
    <property type="match status" value="1"/>
</dbReference>
<reference evidence="1" key="2">
    <citation type="submission" date="2023-03" db="EMBL/GenBank/DDBJ databases">
        <authorList>
            <person name="Zhang Z."/>
        </authorList>
    </citation>
    <scope>NUCLEOTIDE SEQUENCE</scope>
    <source>
        <strain evidence="1">DSA</strain>
    </source>
</reference>
<dbReference type="Pfam" id="PF06908">
    <property type="entry name" value="YpsA"/>
    <property type="match status" value="1"/>
</dbReference>
<protein>
    <submittedName>
        <fullName evidence="1">SLOG family protein</fullName>
    </submittedName>
</protein>
<name>A0AAW7ZG53_9FIRM</name>
<dbReference type="PANTHER" id="PTHR38440">
    <property type="entry name" value="UPF0398 PROTEIN YPSA"/>
    <property type="match status" value="1"/>
</dbReference>
<evidence type="ECO:0000313" key="1">
    <source>
        <dbReference type="EMBL" id="MDO7788401.1"/>
    </source>
</evidence>
<dbReference type="Proteomes" id="UP001172911">
    <property type="component" value="Unassembled WGS sequence"/>
</dbReference>
<keyword evidence="2" id="KW-1185">Reference proteome</keyword>
<dbReference type="RefSeq" id="WP_304544308.1">
    <property type="nucleotide sequence ID" value="NZ_JARPTC010000021.1"/>
</dbReference>